<accession>A0ABW9FM15</accession>
<sequence length="193" mass="19423">MTAPRARAAFARRDLLGAADRVTGWHHGHVRTTFLTTPVSRRAALRAAGGAVLGATALPLVAGCSSSGDADTPAEVDALTEQARAARRDAANATATIAGRPDLAAALGVIAAERTAHADALDEEIARAASTPTSSTTATTPAAAPVPIDQLRADLAGSQRDAGKLARTQSGYRAGLLGSISASCAAQQVVLLP</sequence>
<dbReference type="Proteomes" id="UP001629745">
    <property type="component" value="Unassembled WGS sequence"/>
</dbReference>
<organism evidence="1 2">
    <name type="scientific">Rhodococcus parequi</name>
    <dbReference type="NCBI Taxonomy" id="3137122"/>
    <lineage>
        <taxon>Bacteria</taxon>
        <taxon>Bacillati</taxon>
        <taxon>Actinomycetota</taxon>
        <taxon>Actinomycetes</taxon>
        <taxon>Mycobacteriales</taxon>
        <taxon>Nocardiaceae</taxon>
        <taxon>Rhodococcus</taxon>
    </lineage>
</organism>
<reference evidence="1 2" key="1">
    <citation type="submission" date="2023-11" db="EMBL/GenBank/DDBJ databases">
        <authorList>
            <person name="Val-Calvo J."/>
            <person name="Scortti M."/>
            <person name="Vazquez-Boland J."/>
        </authorList>
    </citation>
    <scope>NUCLEOTIDE SEQUENCE [LARGE SCALE GENOMIC DNA]</scope>
    <source>
        <strain evidence="1 2">PAM 2766</strain>
    </source>
</reference>
<dbReference type="EMBL" id="JBDLNV010000010">
    <property type="protein sequence ID" value="MFM1726329.1"/>
    <property type="molecule type" value="Genomic_DNA"/>
</dbReference>
<evidence type="ECO:0000313" key="2">
    <source>
        <dbReference type="Proteomes" id="UP001629745"/>
    </source>
</evidence>
<evidence type="ECO:0000313" key="1">
    <source>
        <dbReference type="EMBL" id="MFM1726329.1"/>
    </source>
</evidence>
<name>A0ABW9FM15_9NOCA</name>
<comment type="caution">
    <text evidence="1">The sequence shown here is derived from an EMBL/GenBank/DDBJ whole genome shotgun (WGS) entry which is preliminary data.</text>
</comment>
<dbReference type="RefSeq" id="WP_420166788.1">
    <property type="nucleotide sequence ID" value="NZ_JBDLNV010000010.1"/>
</dbReference>
<proteinExistence type="predicted"/>
<keyword evidence="2" id="KW-1185">Reference proteome</keyword>
<protein>
    <submittedName>
        <fullName evidence="1">Uncharacterized protein</fullName>
    </submittedName>
</protein>
<gene>
    <name evidence="1" type="ORF">ABEU20_000005</name>
</gene>